<keyword evidence="2" id="KW-1185">Reference proteome</keyword>
<protein>
    <submittedName>
        <fullName evidence="1">Uncharacterized protein</fullName>
    </submittedName>
</protein>
<name>A0ACC1N855_9PEZI</name>
<gene>
    <name evidence="1" type="ORF">NUW58_g8468</name>
</gene>
<reference evidence="1" key="1">
    <citation type="submission" date="2022-10" db="EMBL/GenBank/DDBJ databases">
        <title>Genome Sequence of Xylaria curta.</title>
        <authorList>
            <person name="Buettner E."/>
        </authorList>
    </citation>
    <scope>NUCLEOTIDE SEQUENCE</scope>
    <source>
        <strain evidence="1">Babe10</strain>
    </source>
</reference>
<dbReference type="EMBL" id="JAPDGR010002599">
    <property type="protein sequence ID" value="KAJ2975046.1"/>
    <property type="molecule type" value="Genomic_DNA"/>
</dbReference>
<dbReference type="Proteomes" id="UP001143856">
    <property type="component" value="Unassembled WGS sequence"/>
</dbReference>
<sequence length="412" mass="47539">MSSESITCWPEAYGVGESYTITSDEFKCIDHYLKCDCPSLEADQDVAGVGVIAAFSVSASLTLALTLLCLLLVRSGDNDTSNALDRYLRKRVCDRFRFWLGHERADRWRDISHDMVISLSDQQLVTGTALLIAALTLLDLESITVYHFAIATDLVWFSSNVHILSLIIIRSFNERIKLKDSLEPPVPLRGQSHSRDKRRRSMQMYPTLFRSLLMCITAALLVSVFLISGYKNWYDEFECPAKCTVPYEKGGEPLVWAILSITFTVYEYTYELSLLWNFEWTYIYRLWNCLINNKVVKLARDLLSGIRDRHQNLDRGLGFLSRLFQLFWCFWASETWSIMTQIIAHWFGYNSWSSDRAKGQDLMTEEQVDKENELSFGQLVPLLLLLLLLMQFLESAAEHEADSRNAKRVKTY</sequence>
<accession>A0ACC1N855</accession>
<evidence type="ECO:0000313" key="2">
    <source>
        <dbReference type="Proteomes" id="UP001143856"/>
    </source>
</evidence>
<proteinExistence type="predicted"/>
<organism evidence="1 2">
    <name type="scientific">Xylaria curta</name>
    <dbReference type="NCBI Taxonomy" id="42375"/>
    <lineage>
        <taxon>Eukaryota</taxon>
        <taxon>Fungi</taxon>
        <taxon>Dikarya</taxon>
        <taxon>Ascomycota</taxon>
        <taxon>Pezizomycotina</taxon>
        <taxon>Sordariomycetes</taxon>
        <taxon>Xylariomycetidae</taxon>
        <taxon>Xylariales</taxon>
        <taxon>Xylariaceae</taxon>
        <taxon>Xylaria</taxon>
    </lineage>
</organism>
<comment type="caution">
    <text evidence="1">The sequence shown here is derived from an EMBL/GenBank/DDBJ whole genome shotgun (WGS) entry which is preliminary data.</text>
</comment>
<evidence type="ECO:0000313" key="1">
    <source>
        <dbReference type="EMBL" id="KAJ2975046.1"/>
    </source>
</evidence>